<dbReference type="EMBL" id="RCNR01000031">
    <property type="protein sequence ID" value="MUH37064.1"/>
    <property type="molecule type" value="Genomic_DNA"/>
</dbReference>
<dbReference type="InterPro" id="IPR052934">
    <property type="entry name" value="Methyl-DNA_Rec/Restrict_Enz"/>
</dbReference>
<dbReference type="PANTHER" id="PTHR37291">
    <property type="entry name" value="5-METHYLCYTOSINE-SPECIFIC RESTRICTION ENZYME B"/>
    <property type="match status" value="1"/>
</dbReference>
<dbReference type="PANTHER" id="PTHR37291:SF1">
    <property type="entry name" value="TYPE IV METHYL-DIRECTED RESTRICTION ENZYME ECOKMCRB SUBUNIT"/>
    <property type="match status" value="1"/>
</dbReference>
<dbReference type="InterPro" id="IPR011704">
    <property type="entry name" value="ATPase_dyneun-rel_AAA"/>
</dbReference>
<dbReference type="GO" id="GO:0005524">
    <property type="term" value="F:ATP binding"/>
    <property type="evidence" value="ECO:0007669"/>
    <property type="project" value="InterPro"/>
</dbReference>
<keyword evidence="4" id="KW-1185">Reference proteome</keyword>
<reference evidence="3 4" key="1">
    <citation type="journal article" date="2019" name="Mar. Drugs">
        <title>Comparative Genomics and CAZyme Genome Repertoires of Marine Zobellia amurskyensis KMM 3526(T) and Zobellia laminariae KMM 3676(T).</title>
        <authorList>
            <person name="Chernysheva N."/>
            <person name="Bystritskaya E."/>
            <person name="Stenkova A."/>
            <person name="Golovkin I."/>
            <person name="Nedashkovskaya O."/>
            <person name="Isaeva M."/>
        </authorList>
    </citation>
    <scope>NUCLEOTIDE SEQUENCE [LARGE SCALE GENOMIC DNA]</scope>
    <source>
        <strain evidence="3 4">KMM 3526</strain>
    </source>
</reference>
<protein>
    <recommendedName>
        <fullName evidence="2">ATPase dynein-related AAA domain-containing protein</fullName>
    </recommendedName>
</protein>
<sequence>MWHMNSKKELISYFSKEYTVDMHAKNTTYATANNGLWWLNITVDKFDRVVHFILRTDKNAYWLELQPGFVDNLAEYFRIRPDRNAIDLEIVSHEGDTYMHDTKNGGTGFNFSPYIKATIKINDTNEQSKNPIYWHIQMNQPENRNGVVLNSVDLLKEKTPVIGTGEWDDLQCDYFKGNVEDAMEVGDVVLIREGKTPVALATIQSSSFTSDSLAQKYINVNFREVKVLDWHAGNEYFPMTQGTLGRLINEQKPSYQFIDRWYKRINTSSKMSDLLKILEYKKQIILQGPPGTGKTFMAKEMAYKVVTGNSLSRDTKLRKQQLDNEEFKDSYELIQFHPAYSYEDFVRGIVAETQGEKVHYVTKNKILAKMAKKAKENLDRSEKSVSDLKQDERYQMALEGLIDKVQSEIDTNDSGKYFLTDSGFIFDCDDEYFRYTGEAWQSSFRIPFDELIIIAKNNLRSRQAIKKSKEVRGSSRQHATYLWKLMEEYYKLLDEYPIPTEIVKEKAKKYVLIIDEINRANLPAVLGELIYAFEYRNQPVNTIYPIAEDYKITLPDNLYIIGTMNTADRSVGHIDYAIRRRFAFVDVLPDINVVPDYAKQHFETVASLFTKDYLTSDFKRKDVQIGHSYFMAGSEEELDIKIKYEVVPILKEYVKDGVLLEEAIPEIEKL</sequence>
<dbReference type="AlphaFoldDB" id="A0A7X2ZVE4"/>
<feature type="domain" description="ATPase dynein-related AAA" evidence="2">
    <location>
        <begin position="499"/>
        <end position="582"/>
    </location>
</feature>
<gene>
    <name evidence="3" type="ORF">D9O36_14525</name>
</gene>
<name>A0A7X2ZVE4_9FLAO</name>
<dbReference type="OrthoDB" id="9781481at2"/>
<dbReference type="InterPro" id="IPR027417">
    <property type="entry name" value="P-loop_NTPase"/>
</dbReference>
<dbReference type="SUPFAM" id="SSF52540">
    <property type="entry name" value="P-loop containing nucleoside triphosphate hydrolases"/>
    <property type="match status" value="1"/>
</dbReference>
<proteinExistence type="predicted"/>
<evidence type="ECO:0000256" key="1">
    <source>
        <dbReference type="SAM" id="Coils"/>
    </source>
</evidence>
<feature type="coiled-coil region" evidence="1">
    <location>
        <begin position="364"/>
        <end position="391"/>
    </location>
</feature>
<dbReference type="Gene3D" id="3.40.50.300">
    <property type="entry name" value="P-loop containing nucleotide triphosphate hydrolases"/>
    <property type="match status" value="2"/>
</dbReference>
<organism evidence="3 4">
    <name type="scientific">Zobellia amurskyensis</name>
    <dbReference type="NCBI Taxonomy" id="248905"/>
    <lineage>
        <taxon>Bacteria</taxon>
        <taxon>Pseudomonadati</taxon>
        <taxon>Bacteroidota</taxon>
        <taxon>Flavobacteriia</taxon>
        <taxon>Flavobacteriales</taxon>
        <taxon>Flavobacteriaceae</taxon>
        <taxon>Zobellia</taxon>
    </lineage>
</organism>
<dbReference type="Pfam" id="PF07728">
    <property type="entry name" value="AAA_5"/>
    <property type="match status" value="1"/>
</dbReference>
<evidence type="ECO:0000259" key="2">
    <source>
        <dbReference type="Pfam" id="PF07728"/>
    </source>
</evidence>
<accession>A0A7X2ZVE4</accession>
<keyword evidence="1" id="KW-0175">Coiled coil</keyword>
<evidence type="ECO:0000313" key="3">
    <source>
        <dbReference type="EMBL" id="MUH37064.1"/>
    </source>
</evidence>
<evidence type="ECO:0000313" key="4">
    <source>
        <dbReference type="Proteomes" id="UP000540519"/>
    </source>
</evidence>
<dbReference type="Proteomes" id="UP000540519">
    <property type="component" value="Unassembled WGS sequence"/>
</dbReference>
<dbReference type="GO" id="GO:0016887">
    <property type="term" value="F:ATP hydrolysis activity"/>
    <property type="evidence" value="ECO:0007669"/>
    <property type="project" value="InterPro"/>
</dbReference>
<comment type="caution">
    <text evidence="3">The sequence shown here is derived from an EMBL/GenBank/DDBJ whole genome shotgun (WGS) entry which is preliminary data.</text>
</comment>